<organism evidence="1 2">
    <name type="scientific">Acetivibrio ethanolgignens</name>
    <dbReference type="NCBI Taxonomy" id="290052"/>
    <lineage>
        <taxon>Bacteria</taxon>
        <taxon>Bacillati</taxon>
        <taxon>Bacillota</taxon>
        <taxon>Clostridia</taxon>
        <taxon>Eubacteriales</taxon>
        <taxon>Oscillospiraceae</taxon>
        <taxon>Acetivibrio</taxon>
    </lineage>
</organism>
<dbReference type="EMBL" id="LNAM01000057">
    <property type="protein sequence ID" value="KSV60036.1"/>
    <property type="molecule type" value="Genomic_DNA"/>
</dbReference>
<proteinExistence type="predicted"/>
<evidence type="ECO:0000313" key="2">
    <source>
        <dbReference type="Proteomes" id="UP000054874"/>
    </source>
</evidence>
<name>A0A0V8QHK7_9FIRM</name>
<evidence type="ECO:0000313" key="1">
    <source>
        <dbReference type="EMBL" id="KSV60036.1"/>
    </source>
</evidence>
<dbReference type="OrthoDB" id="1923633at2"/>
<dbReference type="STRING" id="290052.ASU35_07095"/>
<protein>
    <submittedName>
        <fullName evidence="1">Endosialidase</fullName>
    </submittedName>
</protein>
<dbReference type="RefSeq" id="WP_058351767.1">
    <property type="nucleotide sequence ID" value="NZ_CABMMD010000057.1"/>
</dbReference>
<dbReference type="Proteomes" id="UP000054874">
    <property type="component" value="Unassembled WGS sequence"/>
</dbReference>
<gene>
    <name evidence="1" type="ORF">ASU35_07095</name>
</gene>
<accession>A0A0V8QHK7</accession>
<sequence>MAVVEGLIRKEDNQTLSFGDYTLTTKTKLSDFEFEGDLYKIKTYDEITKLEKNGMFVYESVPGTSVFNFKQTEEETTFTVEGKEDAQITLELEPEQEFETFVNGESMGIMKTNLGGKLMLSASLEENTAVIMKVVKVNG</sequence>
<keyword evidence="2" id="KW-1185">Reference proteome</keyword>
<reference evidence="1 2" key="1">
    <citation type="submission" date="2015-11" db="EMBL/GenBank/DDBJ databases">
        <title>Butyribacter intestini gen. nov., sp. nov., a butyric acid-producing bacterium of the family Lachnospiraceae isolated from the human faeces.</title>
        <authorList>
            <person name="Zou Y."/>
            <person name="Xue W."/>
            <person name="Luo G."/>
            <person name="Lv M."/>
        </authorList>
    </citation>
    <scope>NUCLEOTIDE SEQUENCE [LARGE SCALE GENOMIC DNA]</scope>
    <source>
        <strain evidence="1 2">ACET-33324</strain>
    </source>
</reference>
<comment type="caution">
    <text evidence="1">The sequence shown here is derived from an EMBL/GenBank/DDBJ whole genome shotgun (WGS) entry which is preliminary data.</text>
</comment>
<dbReference type="AlphaFoldDB" id="A0A0V8QHK7"/>